<dbReference type="AlphaFoldDB" id="D2YW02"/>
<feature type="chain" id="PRO_5003039267" evidence="1">
    <location>
        <begin position="20"/>
        <end position="93"/>
    </location>
</feature>
<feature type="signal peptide" evidence="1">
    <location>
        <begin position="1"/>
        <end position="19"/>
    </location>
</feature>
<keyword evidence="3" id="KW-1185">Reference proteome</keyword>
<dbReference type="AGR" id="WB:WBGene00194886"/>
<evidence type="ECO:0000313" key="4">
    <source>
        <dbReference type="WormBase" id="C05B5.12"/>
    </source>
</evidence>
<organism evidence="2 3">
    <name type="scientific">Caenorhabditis elegans</name>
    <dbReference type="NCBI Taxonomy" id="6239"/>
    <lineage>
        <taxon>Eukaryota</taxon>
        <taxon>Metazoa</taxon>
        <taxon>Ecdysozoa</taxon>
        <taxon>Nematoda</taxon>
        <taxon>Chromadorea</taxon>
        <taxon>Rhabditida</taxon>
        <taxon>Rhabditina</taxon>
        <taxon>Rhabditomorpha</taxon>
        <taxon>Rhabditoidea</taxon>
        <taxon>Rhabditidae</taxon>
        <taxon>Peloderinae</taxon>
        <taxon>Caenorhabditis</taxon>
    </lineage>
</organism>
<dbReference type="Proteomes" id="UP000001940">
    <property type="component" value="Chromosome III"/>
</dbReference>
<proteinExistence type="predicted"/>
<dbReference type="Bgee" id="WBGene00194886">
    <property type="expression patterns" value="Expressed in larva and 1 other cell type or tissue"/>
</dbReference>
<dbReference type="PaxDb" id="6239-C05B5.12"/>
<name>D2YW02_CAEEL</name>
<dbReference type="RefSeq" id="NP_001255053.1">
    <property type="nucleotide sequence ID" value="NM_001268124.4"/>
</dbReference>
<dbReference type="WormBase" id="C05B5.12">
    <property type="protein sequence ID" value="CE44386"/>
    <property type="gene ID" value="WBGene00194886"/>
</dbReference>
<accession>D2YW02</accession>
<dbReference type="InParanoid" id="D2YW02"/>
<evidence type="ECO:0000313" key="2">
    <source>
        <dbReference type="EMBL" id="CBI83224.1"/>
    </source>
</evidence>
<evidence type="ECO:0000313" key="3">
    <source>
        <dbReference type="Proteomes" id="UP000001940"/>
    </source>
</evidence>
<dbReference type="KEGG" id="cel:CELE_C05B5.12"/>
<reference evidence="2 3" key="1">
    <citation type="journal article" date="1998" name="Science">
        <title>Genome sequence of the nematode C. elegans: a platform for investigating biology.</title>
        <authorList>
            <consortium name="The C. elegans sequencing consortium"/>
            <person name="Sulson J.E."/>
            <person name="Waterston R."/>
        </authorList>
    </citation>
    <scope>NUCLEOTIDE SEQUENCE [LARGE SCALE GENOMIC DNA]</scope>
    <source>
        <strain evidence="2 3">Bristol N2</strain>
    </source>
</reference>
<gene>
    <name evidence="2 4" type="ORF">C05B5.12</name>
    <name evidence="2" type="ORF">CELE_C05B5.12</name>
</gene>
<protein>
    <submittedName>
        <fullName evidence="2">Secreted protein</fullName>
    </submittedName>
</protein>
<dbReference type="CTD" id="13191000"/>
<sequence length="93" mass="10897">MQFFIIILYLMTSIPPIFTASPYERFCRHVKSGDCLAVDMWFGQYKAQRLFPMKCSKIPCPEGSKCDDGEACWKEIKELNKFHLVKLIDGQWK</sequence>
<keyword evidence="1" id="KW-0732">Signal</keyword>
<dbReference type="EMBL" id="BX284603">
    <property type="protein sequence ID" value="CBI83224.1"/>
    <property type="molecule type" value="Genomic_DNA"/>
</dbReference>
<dbReference type="HOGENOM" id="CLU_2401631_0_0_1"/>
<dbReference type="FunCoup" id="D2YW02">
    <property type="interactions" value="129"/>
</dbReference>
<dbReference type="GeneID" id="13191000"/>
<evidence type="ECO:0000256" key="1">
    <source>
        <dbReference type="SAM" id="SignalP"/>
    </source>
</evidence>
<dbReference type="eggNOG" id="ENOG502TJB0">
    <property type="taxonomic scope" value="Eukaryota"/>
</dbReference>